<sequence>VTMSNHKSIESALKNLEVQVGQLAKQIADKSSNSFGANTENNPKEECKAVMTRSKK</sequence>
<organism evidence="2">
    <name type="scientific">Glycine soja</name>
    <name type="common">Wild soybean</name>
    <dbReference type="NCBI Taxonomy" id="3848"/>
    <lineage>
        <taxon>Eukaryota</taxon>
        <taxon>Viridiplantae</taxon>
        <taxon>Streptophyta</taxon>
        <taxon>Embryophyta</taxon>
        <taxon>Tracheophyta</taxon>
        <taxon>Spermatophyta</taxon>
        <taxon>Magnoliopsida</taxon>
        <taxon>eudicotyledons</taxon>
        <taxon>Gunneridae</taxon>
        <taxon>Pentapetalae</taxon>
        <taxon>rosids</taxon>
        <taxon>fabids</taxon>
        <taxon>Fabales</taxon>
        <taxon>Fabaceae</taxon>
        <taxon>Papilionoideae</taxon>
        <taxon>50 kb inversion clade</taxon>
        <taxon>NPAAA clade</taxon>
        <taxon>indigoferoid/millettioid clade</taxon>
        <taxon>Phaseoleae</taxon>
        <taxon>Glycine</taxon>
        <taxon>Glycine subgen. Soja</taxon>
    </lineage>
</organism>
<evidence type="ECO:0000313" key="2">
    <source>
        <dbReference type="EMBL" id="KHN36359.1"/>
    </source>
</evidence>
<reference evidence="2" key="1">
    <citation type="submission" date="2014-07" db="EMBL/GenBank/DDBJ databases">
        <title>Identification of a novel salt tolerance gene in wild soybean by whole-genome sequencing.</title>
        <authorList>
            <person name="Lam H.-M."/>
            <person name="Qi X."/>
            <person name="Li M.-W."/>
            <person name="Liu X."/>
            <person name="Xie M."/>
            <person name="Ni M."/>
            <person name="Xu X."/>
        </authorList>
    </citation>
    <scope>NUCLEOTIDE SEQUENCE [LARGE SCALE GENOMIC DNA]</scope>
    <source>
        <tissue evidence="2">Root</tissue>
    </source>
</reference>
<feature type="non-terminal residue" evidence="2">
    <location>
        <position position="56"/>
    </location>
</feature>
<name>A0A0B2RVW4_GLYSO</name>
<dbReference type="AlphaFoldDB" id="A0A0B2RVW4"/>
<feature type="region of interest" description="Disordered" evidence="1">
    <location>
        <begin position="32"/>
        <end position="56"/>
    </location>
</feature>
<feature type="compositionally biased region" description="Polar residues" evidence="1">
    <location>
        <begin position="32"/>
        <end position="41"/>
    </location>
</feature>
<dbReference type="EMBL" id="KN647718">
    <property type="protein sequence ID" value="KHN36359.1"/>
    <property type="molecule type" value="Genomic_DNA"/>
</dbReference>
<protein>
    <submittedName>
        <fullName evidence="2">Uncharacterized protein</fullName>
    </submittedName>
</protein>
<accession>A0A0B2RVW4</accession>
<evidence type="ECO:0000256" key="1">
    <source>
        <dbReference type="SAM" id="MobiDB-lite"/>
    </source>
</evidence>
<proteinExistence type="predicted"/>
<gene>
    <name evidence="2" type="ORF">glysoja_043570</name>
</gene>
<feature type="non-terminal residue" evidence="2">
    <location>
        <position position="1"/>
    </location>
</feature>
<dbReference type="Proteomes" id="UP000053555">
    <property type="component" value="Unassembled WGS sequence"/>
</dbReference>